<reference evidence="1" key="1">
    <citation type="submission" date="2019-10" db="EMBL/GenBank/DDBJ databases">
        <title>Conservation and host-specific expression of non-tandemly repeated heterogenous ribosome RNA gene in arbuscular mycorrhizal fungi.</title>
        <authorList>
            <person name="Maeda T."/>
            <person name="Kobayashi Y."/>
            <person name="Nakagawa T."/>
            <person name="Ezawa T."/>
            <person name="Yamaguchi K."/>
            <person name="Bino T."/>
            <person name="Nishimoto Y."/>
            <person name="Shigenobu S."/>
            <person name="Kawaguchi M."/>
        </authorList>
    </citation>
    <scope>NUCLEOTIDE SEQUENCE</scope>
    <source>
        <strain evidence="1">HR1</strain>
    </source>
</reference>
<comment type="caution">
    <text evidence="1">The sequence shown here is derived from an EMBL/GenBank/DDBJ whole genome shotgun (WGS) entry which is preliminary data.</text>
</comment>
<dbReference type="AlphaFoldDB" id="A0A8H3KRI8"/>
<sequence length="128" mass="15041">MSIPTHEEIYRLQQLSRVKNTDKCTSKWLRVVDRFNKEANMTKKINQYDTSRYLKEEVGRNCTSRFINSARNPTNTNHSTMNGEDNKSLIRRVFFWISLLCGLQGGDAYKIEDRQLTRRKDGGLNLEH</sequence>
<proteinExistence type="predicted"/>
<name>A0A8H3KRI8_9GLOM</name>
<dbReference type="Proteomes" id="UP000615446">
    <property type="component" value="Unassembled WGS sequence"/>
</dbReference>
<dbReference type="OrthoDB" id="2448782at2759"/>
<gene>
    <name evidence="1" type="ORF">RCL2_000035500</name>
</gene>
<accession>A0A8H3KRI8</accession>
<organism evidence="1 2">
    <name type="scientific">Rhizophagus clarus</name>
    <dbReference type="NCBI Taxonomy" id="94130"/>
    <lineage>
        <taxon>Eukaryota</taxon>
        <taxon>Fungi</taxon>
        <taxon>Fungi incertae sedis</taxon>
        <taxon>Mucoromycota</taxon>
        <taxon>Glomeromycotina</taxon>
        <taxon>Glomeromycetes</taxon>
        <taxon>Glomerales</taxon>
        <taxon>Glomeraceae</taxon>
        <taxon>Rhizophagus</taxon>
    </lineage>
</organism>
<dbReference type="EMBL" id="BLAL01000004">
    <property type="protein sequence ID" value="GES72808.1"/>
    <property type="molecule type" value="Genomic_DNA"/>
</dbReference>
<protein>
    <submittedName>
        <fullName evidence="1">Uncharacterized protein</fullName>
    </submittedName>
</protein>
<evidence type="ECO:0000313" key="2">
    <source>
        <dbReference type="Proteomes" id="UP000615446"/>
    </source>
</evidence>
<evidence type="ECO:0000313" key="1">
    <source>
        <dbReference type="EMBL" id="GES72808.1"/>
    </source>
</evidence>